<proteinExistence type="predicted"/>
<dbReference type="AlphaFoldDB" id="A0A7N0UN64"/>
<dbReference type="PANTHER" id="PTHR48236:SF1">
    <property type="entry name" value="COX19-LIKE CHCH FAMILY PROTEIN"/>
    <property type="match status" value="1"/>
</dbReference>
<name>A0A7N0UN64_KALFE</name>
<organism evidence="2 3">
    <name type="scientific">Kalanchoe fedtschenkoi</name>
    <name type="common">Lavender scallops</name>
    <name type="synonym">South American air plant</name>
    <dbReference type="NCBI Taxonomy" id="63787"/>
    <lineage>
        <taxon>Eukaryota</taxon>
        <taxon>Viridiplantae</taxon>
        <taxon>Streptophyta</taxon>
        <taxon>Embryophyta</taxon>
        <taxon>Tracheophyta</taxon>
        <taxon>Spermatophyta</taxon>
        <taxon>Magnoliopsida</taxon>
        <taxon>eudicotyledons</taxon>
        <taxon>Gunneridae</taxon>
        <taxon>Pentapetalae</taxon>
        <taxon>Saxifragales</taxon>
        <taxon>Crassulaceae</taxon>
        <taxon>Kalanchoe</taxon>
    </lineage>
</organism>
<evidence type="ECO:0000313" key="3">
    <source>
        <dbReference type="Proteomes" id="UP000594263"/>
    </source>
</evidence>
<sequence length="120" mass="13395">MDKSAWLKADQTDQKPSPVLQPNHQDDIDEEDDSVKQLGDCSALYLSLQVCPQGLSSGDKSQLESMSNKGASSESMQPKENEQEREMRISSCTWSMDATSSEEVTPLKTCLPRRKSNKQK</sequence>
<feature type="compositionally biased region" description="Basic residues" evidence="1">
    <location>
        <begin position="111"/>
        <end position="120"/>
    </location>
</feature>
<feature type="region of interest" description="Disordered" evidence="1">
    <location>
        <begin position="1"/>
        <end position="35"/>
    </location>
</feature>
<protein>
    <submittedName>
        <fullName evidence="2">Uncharacterized protein</fullName>
    </submittedName>
</protein>
<dbReference type="PANTHER" id="PTHR48236">
    <property type="entry name" value="COX19-LIKE CHCH FAMILY PROTEIN"/>
    <property type="match status" value="1"/>
</dbReference>
<feature type="compositionally biased region" description="Basic and acidic residues" evidence="1">
    <location>
        <begin position="1"/>
        <end position="13"/>
    </location>
</feature>
<evidence type="ECO:0000256" key="1">
    <source>
        <dbReference type="SAM" id="MobiDB-lite"/>
    </source>
</evidence>
<reference evidence="2" key="1">
    <citation type="submission" date="2021-01" db="UniProtKB">
        <authorList>
            <consortium name="EnsemblPlants"/>
        </authorList>
    </citation>
    <scope>IDENTIFICATION</scope>
</reference>
<keyword evidence="3" id="KW-1185">Reference proteome</keyword>
<dbReference type="Proteomes" id="UP000594263">
    <property type="component" value="Unplaced"/>
</dbReference>
<evidence type="ECO:0000313" key="2">
    <source>
        <dbReference type="EnsemblPlants" id="Kaladp0076s0230.1.v1.1"/>
    </source>
</evidence>
<dbReference type="Gramene" id="Kaladp0076s0230.1.v1.1">
    <property type="protein sequence ID" value="Kaladp0076s0230.1.v1.1"/>
    <property type="gene ID" value="Kaladp0076s0230.v1.1"/>
</dbReference>
<feature type="compositionally biased region" description="Polar residues" evidence="1">
    <location>
        <begin position="55"/>
        <end position="76"/>
    </location>
</feature>
<feature type="compositionally biased region" description="Polar residues" evidence="1">
    <location>
        <begin position="90"/>
        <end position="103"/>
    </location>
</feature>
<feature type="compositionally biased region" description="Basic and acidic residues" evidence="1">
    <location>
        <begin position="77"/>
        <end position="88"/>
    </location>
</feature>
<accession>A0A7N0UN64</accession>
<dbReference type="EnsemblPlants" id="Kaladp0076s0230.1.v1.1">
    <property type="protein sequence ID" value="Kaladp0076s0230.1.v1.1"/>
    <property type="gene ID" value="Kaladp0076s0230.v1.1"/>
</dbReference>
<feature type="region of interest" description="Disordered" evidence="1">
    <location>
        <begin position="55"/>
        <end position="120"/>
    </location>
</feature>